<feature type="binding site" evidence="16">
    <location>
        <position position="129"/>
    </location>
    <ligand>
        <name>K(+)</name>
        <dbReference type="ChEBI" id="CHEBI:29103"/>
    </ligand>
</feature>
<evidence type="ECO:0000256" key="2">
    <source>
        <dbReference type="ARBA" id="ARBA00001958"/>
    </source>
</evidence>
<dbReference type="EC" id="2.7.1.33" evidence="6 16"/>
<feature type="binding site" evidence="16">
    <location>
        <begin position="7"/>
        <end position="14"/>
    </location>
    <ligand>
        <name>ATP</name>
        <dbReference type="ChEBI" id="CHEBI:30616"/>
    </ligand>
</feature>
<keyword evidence="13 16" id="KW-0173">Coenzyme A biosynthesis</keyword>
<dbReference type="GO" id="GO:0015937">
    <property type="term" value="P:coenzyme A biosynthetic process"/>
    <property type="evidence" value="ECO:0007669"/>
    <property type="project" value="UniProtKB-UniRule"/>
</dbReference>
<keyword evidence="8 16" id="KW-0808">Transferase</keyword>
<keyword evidence="10 16" id="KW-0418">Kinase</keyword>
<dbReference type="SUPFAM" id="SSF53067">
    <property type="entry name" value="Actin-like ATPase domain"/>
    <property type="match status" value="2"/>
</dbReference>
<protein>
    <recommendedName>
        <fullName evidence="15 16">Type III pantothenate kinase</fullName>
        <ecNumber evidence="6 16">2.7.1.33</ecNumber>
    </recommendedName>
    <alternativeName>
        <fullName evidence="16">PanK-III</fullName>
    </alternativeName>
    <alternativeName>
        <fullName evidence="16">Pantothenic acid kinase</fullName>
    </alternativeName>
</protein>
<dbReference type="InterPro" id="IPR043129">
    <property type="entry name" value="ATPase_NBD"/>
</dbReference>
<evidence type="ECO:0000256" key="5">
    <source>
        <dbReference type="ARBA" id="ARBA00011738"/>
    </source>
</evidence>
<feature type="binding site" evidence="16">
    <location>
        <position position="132"/>
    </location>
    <ligand>
        <name>ATP</name>
        <dbReference type="ChEBI" id="CHEBI:30616"/>
    </ligand>
</feature>
<proteinExistence type="inferred from homology"/>
<reference evidence="18" key="1">
    <citation type="submission" date="2011-10" db="EMBL/GenBank/DDBJ databases">
        <title>The complete genome of chromosome of Thermovirga lienii DSM 17291.</title>
        <authorList>
            <consortium name="US DOE Joint Genome Institute (JGI-PGF)"/>
            <person name="Lucas S."/>
            <person name="Copeland A."/>
            <person name="Lapidus A."/>
            <person name="Glavina del Rio T."/>
            <person name="Dalin E."/>
            <person name="Tice H."/>
            <person name="Bruce D."/>
            <person name="Goodwin L."/>
            <person name="Pitluck S."/>
            <person name="Peters L."/>
            <person name="Mikhailova N."/>
            <person name="Saunders E."/>
            <person name="Kyrpides N."/>
            <person name="Mavromatis K."/>
            <person name="Ivanova N."/>
            <person name="Last F.I."/>
            <person name="Brettin T."/>
            <person name="Detter J.C."/>
            <person name="Han C."/>
            <person name="Larimer F."/>
            <person name="Land M."/>
            <person name="Hauser L."/>
            <person name="Markowitz V."/>
            <person name="Cheng J.-F."/>
            <person name="Hugenholtz P."/>
            <person name="Woyke T."/>
            <person name="Wu D."/>
            <person name="Spring S."/>
            <person name="Schroeder M."/>
            <person name="Brambilla E.-M."/>
            <person name="Klenk H.-P."/>
            <person name="Eisen J.A."/>
        </authorList>
    </citation>
    <scope>NUCLEOTIDE SEQUENCE [LARGE SCALE GENOMIC DNA]</scope>
    <source>
        <strain evidence="18">ATCC BAA-1197 / DSM 17291 / Cas60314</strain>
    </source>
</reference>
<comment type="catalytic activity">
    <reaction evidence="1 16">
        <text>(R)-pantothenate + ATP = (R)-4'-phosphopantothenate + ADP + H(+)</text>
        <dbReference type="Rhea" id="RHEA:16373"/>
        <dbReference type="ChEBI" id="CHEBI:10986"/>
        <dbReference type="ChEBI" id="CHEBI:15378"/>
        <dbReference type="ChEBI" id="CHEBI:29032"/>
        <dbReference type="ChEBI" id="CHEBI:30616"/>
        <dbReference type="ChEBI" id="CHEBI:456216"/>
        <dbReference type="EC" id="2.7.1.33"/>
    </reaction>
</comment>
<comment type="similarity">
    <text evidence="14 16">Belongs to the type III pantothenate kinase family.</text>
</comment>
<evidence type="ECO:0000256" key="16">
    <source>
        <dbReference type="HAMAP-Rule" id="MF_01274"/>
    </source>
</evidence>
<keyword evidence="9 16" id="KW-0547">Nucleotide-binding</keyword>
<feature type="active site" description="Proton acceptor" evidence="16">
    <location>
        <position position="109"/>
    </location>
</feature>
<comment type="cofactor">
    <cofactor evidence="16">
        <name>NH4(+)</name>
        <dbReference type="ChEBI" id="CHEBI:28938"/>
    </cofactor>
    <cofactor evidence="16">
        <name>K(+)</name>
        <dbReference type="ChEBI" id="CHEBI:29103"/>
    </cofactor>
    <text evidence="16">A monovalent cation. Ammonium or potassium.</text>
</comment>
<feature type="binding site" evidence="16">
    <location>
        <position position="100"/>
    </location>
    <ligand>
        <name>substrate</name>
    </ligand>
</feature>
<gene>
    <name evidence="16" type="primary">coaX</name>
    <name evidence="17" type="ordered locus">Tlie_1257</name>
</gene>
<keyword evidence="16" id="KW-0479">Metal-binding</keyword>
<evidence type="ECO:0000256" key="12">
    <source>
        <dbReference type="ARBA" id="ARBA00022958"/>
    </source>
</evidence>
<evidence type="ECO:0000256" key="9">
    <source>
        <dbReference type="ARBA" id="ARBA00022741"/>
    </source>
</evidence>
<reference evidence="17 18" key="2">
    <citation type="journal article" date="2012" name="Stand. Genomic Sci.">
        <title>Genome sequence of the moderately thermophilic, amino-acid-degrading and sulfur-reducing bacterium Thermovirga lienii type strain (Cas60314(T)).</title>
        <authorList>
            <person name="Goker M."/>
            <person name="Saunders E."/>
            <person name="Lapidus A."/>
            <person name="Nolan M."/>
            <person name="Lucas S."/>
            <person name="Hammon N."/>
            <person name="Deshpande S."/>
            <person name="Cheng J.F."/>
            <person name="Han C."/>
            <person name="Tapia R."/>
            <person name="Goodwin L.A."/>
            <person name="Pitluck S."/>
            <person name="Liolios K."/>
            <person name="Mavromatis K."/>
            <person name="Pagani I."/>
            <person name="Ivanova N."/>
            <person name="Mikhailova N."/>
            <person name="Pati A."/>
            <person name="Chen A."/>
            <person name="Palaniappan K."/>
            <person name="Land M."/>
            <person name="Chang Y.J."/>
            <person name="Jeffries C.D."/>
            <person name="Brambilla E.M."/>
            <person name="Rohde M."/>
            <person name="Spring S."/>
            <person name="Detter J.C."/>
            <person name="Woyke T."/>
            <person name="Bristow J."/>
            <person name="Eisen J.A."/>
            <person name="Markowitz V."/>
            <person name="Hugenholtz P."/>
            <person name="Kyrpides N.C."/>
            <person name="Klenk H.P."/>
        </authorList>
    </citation>
    <scope>NUCLEOTIDE SEQUENCE [LARGE SCALE GENOMIC DNA]</scope>
    <source>
        <strain evidence="18">ATCC BAA-1197 / DSM 17291 / Cas60314</strain>
    </source>
</reference>
<dbReference type="STRING" id="580340.Tlie_1257"/>
<evidence type="ECO:0000256" key="3">
    <source>
        <dbReference type="ARBA" id="ARBA00004496"/>
    </source>
</evidence>
<dbReference type="KEGG" id="tli:Tlie_1257"/>
<dbReference type="EMBL" id="CP003096">
    <property type="protein sequence ID" value="AER66988.1"/>
    <property type="molecule type" value="Genomic_DNA"/>
</dbReference>
<organism evidence="17 18">
    <name type="scientific">Thermovirga lienii (strain ATCC BAA-1197 / DSM 17291 / Cas60314)</name>
    <dbReference type="NCBI Taxonomy" id="580340"/>
    <lineage>
        <taxon>Bacteria</taxon>
        <taxon>Thermotogati</taxon>
        <taxon>Synergistota</taxon>
        <taxon>Synergistia</taxon>
        <taxon>Synergistales</taxon>
        <taxon>Thermovirgaceae</taxon>
        <taxon>Thermovirga</taxon>
    </lineage>
</organism>
<comment type="function">
    <text evidence="16">Catalyzes the phosphorylation of pantothenate (Pan), the first step in CoA biosynthesis.</text>
</comment>
<evidence type="ECO:0000256" key="11">
    <source>
        <dbReference type="ARBA" id="ARBA00022840"/>
    </source>
</evidence>
<dbReference type="NCBIfam" id="TIGR00671">
    <property type="entry name" value="baf"/>
    <property type="match status" value="1"/>
</dbReference>
<dbReference type="Gene3D" id="3.30.420.40">
    <property type="match status" value="2"/>
</dbReference>
<dbReference type="HOGENOM" id="CLU_066627_1_0_0"/>
<dbReference type="PANTHER" id="PTHR34265">
    <property type="entry name" value="TYPE III PANTOTHENATE KINASE"/>
    <property type="match status" value="1"/>
</dbReference>
<keyword evidence="18" id="KW-1185">Reference proteome</keyword>
<dbReference type="Pfam" id="PF03309">
    <property type="entry name" value="Pan_kinase"/>
    <property type="match status" value="1"/>
</dbReference>
<dbReference type="AlphaFoldDB" id="G7V5S8"/>
<evidence type="ECO:0000256" key="1">
    <source>
        <dbReference type="ARBA" id="ARBA00001206"/>
    </source>
</evidence>
<dbReference type="CDD" id="cd24015">
    <property type="entry name" value="ASKHA_NBD_PanK-III"/>
    <property type="match status" value="1"/>
</dbReference>
<dbReference type="NCBIfam" id="NF009855">
    <property type="entry name" value="PRK13321.1"/>
    <property type="match status" value="1"/>
</dbReference>
<evidence type="ECO:0000256" key="10">
    <source>
        <dbReference type="ARBA" id="ARBA00022777"/>
    </source>
</evidence>
<evidence type="ECO:0000256" key="8">
    <source>
        <dbReference type="ARBA" id="ARBA00022679"/>
    </source>
</evidence>
<dbReference type="PANTHER" id="PTHR34265:SF1">
    <property type="entry name" value="TYPE III PANTOTHENATE KINASE"/>
    <property type="match status" value="1"/>
</dbReference>
<dbReference type="GO" id="GO:0046872">
    <property type="term" value="F:metal ion binding"/>
    <property type="evidence" value="ECO:0007669"/>
    <property type="project" value="UniProtKB-KW"/>
</dbReference>
<dbReference type="GO" id="GO:0004594">
    <property type="term" value="F:pantothenate kinase activity"/>
    <property type="evidence" value="ECO:0007669"/>
    <property type="project" value="UniProtKB-UniRule"/>
</dbReference>
<name>G7V5S8_THELD</name>
<dbReference type="UniPathway" id="UPA00241">
    <property type="reaction ID" value="UER00352"/>
</dbReference>
<dbReference type="Proteomes" id="UP000005868">
    <property type="component" value="Chromosome"/>
</dbReference>
<keyword evidence="7 16" id="KW-0963">Cytoplasm</keyword>
<evidence type="ECO:0000256" key="15">
    <source>
        <dbReference type="ARBA" id="ARBA00040883"/>
    </source>
</evidence>
<comment type="subunit">
    <text evidence="5 16">Homodimer.</text>
</comment>
<evidence type="ECO:0000256" key="14">
    <source>
        <dbReference type="ARBA" id="ARBA00038036"/>
    </source>
</evidence>
<evidence type="ECO:0000256" key="6">
    <source>
        <dbReference type="ARBA" id="ARBA00012102"/>
    </source>
</evidence>
<feature type="binding site" evidence="16">
    <location>
        <position position="184"/>
    </location>
    <ligand>
        <name>substrate</name>
    </ligand>
</feature>
<evidence type="ECO:0000313" key="18">
    <source>
        <dbReference type="Proteomes" id="UP000005868"/>
    </source>
</evidence>
<dbReference type="NCBIfam" id="NF009848">
    <property type="entry name" value="PRK13318.1-6"/>
    <property type="match status" value="1"/>
</dbReference>
<comment type="cofactor">
    <cofactor evidence="2">
        <name>K(+)</name>
        <dbReference type="ChEBI" id="CHEBI:29103"/>
    </cofactor>
</comment>
<dbReference type="GO" id="GO:0005737">
    <property type="term" value="C:cytoplasm"/>
    <property type="evidence" value="ECO:0007669"/>
    <property type="project" value="UniProtKB-SubCell"/>
</dbReference>
<keyword evidence="12 16" id="KW-0630">Potassium</keyword>
<accession>G7V5S8</accession>
<keyword evidence="11 16" id="KW-0067">ATP-binding</keyword>
<dbReference type="eggNOG" id="COG1521">
    <property type="taxonomic scope" value="Bacteria"/>
</dbReference>
<evidence type="ECO:0000256" key="4">
    <source>
        <dbReference type="ARBA" id="ARBA00005225"/>
    </source>
</evidence>
<feature type="binding site" evidence="16">
    <location>
        <begin position="107"/>
        <end position="110"/>
    </location>
    <ligand>
        <name>substrate</name>
    </ligand>
</feature>
<dbReference type="InterPro" id="IPR004619">
    <property type="entry name" value="Type_III_PanK"/>
</dbReference>
<dbReference type="HAMAP" id="MF_01274">
    <property type="entry name" value="Pantothen_kinase_3"/>
    <property type="match status" value="1"/>
</dbReference>
<comment type="subcellular location">
    <subcellularLocation>
        <location evidence="3 16">Cytoplasm</location>
    </subcellularLocation>
</comment>
<comment type="pathway">
    <text evidence="4 16">Cofactor biosynthesis; coenzyme A biosynthesis; CoA from (R)-pantothenate: step 1/5.</text>
</comment>
<sequence>MMLLVVDIGNTHTVVGVFKREDLVCHWRLRSHNRTPDEIGVYLLNLLKVGEIPIDKIEGAVISSVVPPLDYPWSFGIKQYLGVDSLMVSSKLDLGIKIAYKNPSEVGADRLVNAVAGLVKYPAPMAIVDFGTAITLDVVSREREYLGGVIAPGLATSVEALFGRTAKLPKVSFEVPKTVIGQNTMESIQAGILYGFAGLVDHLVEKVEEELEQKVTVIATGGDAQRIASLSGKIQHVDPWLTLEGLRFIYERNKNGSKEV</sequence>
<evidence type="ECO:0000313" key="17">
    <source>
        <dbReference type="EMBL" id="AER66988.1"/>
    </source>
</evidence>
<dbReference type="GO" id="GO:0005524">
    <property type="term" value="F:ATP binding"/>
    <property type="evidence" value="ECO:0007669"/>
    <property type="project" value="UniProtKB-UniRule"/>
</dbReference>
<evidence type="ECO:0000256" key="7">
    <source>
        <dbReference type="ARBA" id="ARBA00022490"/>
    </source>
</evidence>
<evidence type="ECO:0000256" key="13">
    <source>
        <dbReference type="ARBA" id="ARBA00022993"/>
    </source>
</evidence>